<name>A0A315Z6Q7_SEDFL</name>
<protein>
    <recommendedName>
        <fullName evidence="6">Short-subunit dehydrogenase</fullName>
    </recommendedName>
</protein>
<comment type="similarity">
    <text evidence="2">Belongs to the short-chain dehydrogenases/reductases (SDR) family.</text>
</comment>
<dbReference type="EMBL" id="QGDO01000005">
    <property type="protein sequence ID" value="PWJ40108.1"/>
    <property type="molecule type" value="Genomic_DNA"/>
</dbReference>
<dbReference type="PRINTS" id="PR00081">
    <property type="entry name" value="GDHRDH"/>
</dbReference>
<dbReference type="PIRSF" id="PIRSF000126">
    <property type="entry name" value="11-beta-HSD1"/>
    <property type="match status" value="1"/>
</dbReference>
<dbReference type="RefSeq" id="WP_109620540.1">
    <property type="nucleotide sequence ID" value="NZ_QGDO01000005.1"/>
</dbReference>
<dbReference type="PANTHER" id="PTHR43899">
    <property type="entry name" value="RH59310P"/>
    <property type="match status" value="1"/>
</dbReference>
<reference evidence="4 5" key="1">
    <citation type="submission" date="2018-03" db="EMBL/GenBank/DDBJ databases">
        <title>Genomic Encyclopedia of Archaeal and Bacterial Type Strains, Phase II (KMG-II): from individual species to whole genera.</title>
        <authorList>
            <person name="Goeker M."/>
        </authorList>
    </citation>
    <scope>NUCLEOTIDE SEQUENCE [LARGE SCALE GENOMIC DNA]</scope>
    <source>
        <strain evidence="4 5">DSM 28229</strain>
    </source>
</reference>
<dbReference type="AlphaFoldDB" id="A0A315Z6Q7"/>
<evidence type="ECO:0000256" key="3">
    <source>
        <dbReference type="ARBA" id="ARBA00023002"/>
    </source>
</evidence>
<dbReference type="GO" id="GO:0016491">
    <property type="term" value="F:oxidoreductase activity"/>
    <property type="evidence" value="ECO:0007669"/>
    <property type="project" value="UniProtKB-KW"/>
</dbReference>
<keyword evidence="5" id="KW-1185">Reference proteome</keyword>
<organism evidence="4 5">
    <name type="scientific">Sediminitomix flava</name>
    <dbReference type="NCBI Taxonomy" id="379075"/>
    <lineage>
        <taxon>Bacteria</taxon>
        <taxon>Pseudomonadati</taxon>
        <taxon>Bacteroidota</taxon>
        <taxon>Cytophagia</taxon>
        <taxon>Cytophagales</taxon>
        <taxon>Flammeovirgaceae</taxon>
        <taxon>Sediminitomix</taxon>
    </lineage>
</organism>
<proteinExistence type="inferred from homology"/>
<dbReference type="SUPFAM" id="SSF51735">
    <property type="entry name" value="NAD(P)-binding Rossmann-fold domains"/>
    <property type="match status" value="1"/>
</dbReference>
<dbReference type="PANTHER" id="PTHR43899:SF13">
    <property type="entry name" value="RH59310P"/>
    <property type="match status" value="1"/>
</dbReference>
<dbReference type="OrthoDB" id="9808814at2"/>
<gene>
    <name evidence="4" type="ORF">BC781_105171</name>
</gene>
<dbReference type="InterPro" id="IPR002347">
    <property type="entry name" value="SDR_fam"/>
</dbReference>
<dbReference type="Pfam" id="PF00106">
    <property type="entry name" value="adh_short"/>
    <property type="match status" value="1"/>
</dbReference>
<dbReference type="Proteomes" id="UP000245535">
    <property type="component" value="Unassembled WGS sequence"/>
</dbReference>
<evidence type="ECO:0000313" key="5">
    <source>
        <dbReference type="Proteomes" id="UP000245535"/>
    </source>
</evidence>
<dbReference type="InterPro" id="IPR020904">
    <property type="entry name" value="Sc_DH/Rdtase_CS"/>
</dbReference>
<comment type="caution">
    <text evidence="4">The sequence shown here is derived from an EMBL/GenBank/DDBJ whole genome shotgun (WGS) entry which is preliminary data.</text>
</comment>
<evidence type="ECO:0008006" key="6">
    <source>
        <dbReference type="Google" id="ProtNLM"/>
    </source>
</evidence>
<sequence length="279" mass="30583">MKLSTKEKNRLLNKYGKWAVVTGASSGIGLELSNLLASAGFNLVLNSRYFDKLEILANGLMKKYNTEVKIVAKDVSEEFSIDAILAACEGLEVGLLIQSAGFGTSGKLIHSDLKKELNMLQVNCAAVLKLNYHFAKRFAEERRGGIILLSSLVSFQGVPLASNYAASKAYVQSLAEGLSYEMKDHNVDVLAAAPGPVKTPFSERADMKMNMALSTSMIGVPILKALGRKSTVLPGLLTKLLIYSLDFLPRWARVRVMKSIMGKMTEHQNIFENTSDHLH</sequence>
<dbReference type="InterPro" id="IPR036291">
    <property type="entry name" value="NAD(P)-bd_dom_sf"/>
</dbReference>
<evidence type="ECO:0000313" key="4">
    <source>
        <dbReference type="EMBL" id="PWJ40108.1"/>
    </source>
</evidence>
<keyword evidence="3" id="KW-0560">Oxidoreductase</keyword>
<dbReference type="PROSITE" id="PS00061">
    <property type="entry name" value="ADH_SHORT"/>
    <property type="match status" value="1"/>
</dbReference>
<comment type="subcellular location">
    <subcellularLocation>
        <location evidence="1">Endoplasmic reticulum</location>
    </subcellularLocation>
</comment>
<accession>A0A315Z6Q7</accession>
<dbReference type="InterPro" id="IPR051019">
    <property type="entry name" value="VLCFA-Steroid_DH"/>
</dbReference>
<evidence type="ECO:0000256" key="2">
    <source>
        <dbReference type="ARBA" id="ARBA00006484"/>
    </source>
</evidence>
<dbReference type="Gene3D" id="3.40.50.720">
    <property type="entry name" value="NAD(P)-binding Rossmann-like Domain"/>
    <property type="match status" value="1"/>
</dbReference>
<evidence type="ECO:0000256" key="1">
    <source>
        <dbReference type="ARBA" id="ARBA00004240"/>
    </source>
</evidence>